<feature type="region of interest" description="Disordered" evidence="1">
    <location>
        <begin position="212"/>
        <end position="405"/>
    </location>
</feature>
<feature type="compositionally biased region" description="Polar residues" evidence="1">
    <location>
        <begin position="41"/>
        <end position="53"/>
    </location>
</feature>
<feature type="compositionally biased region" description="Polar residues" evidence="1">
    <location>
        <begin position="167"/>
        <end position="189"/>
    </location>
</feature>
<gene>
    <name evidence="3" type="ORF">BKA55DRAFT_708329</name>
</gene>
<evidence type="ECO:0000256" key="1">
    <source>
        <dbReference type="SAM" id="MobiDB-lite"/>
    </source>
</evidence>
<dbReference type="PROSITE" id="PS50090">
    <property type="entry name" value="MYB_LIKE"/>
    <property type="match status" value="1"/>
</dbReference>
<dbReference type="GeneID" id="70230689"/>
<reference evidence="3" key="1">
    <citation type="journal article" date="2021" name="Nat. Commun.">
        <title>Genetic determinants of endophytism in the Arabidopsis root mycobiome.</title>
        <authorList>
            <person name="Mesny F."/>
            <person name="Miyauchi S."/>
            <person name="Thiergart T."/>
            <person name="Pickel B."/>
            <person name="Atanasova L."/>
            <person name="Karlsson M."/>
            <person name="Huettel B."/>
            <person name="Barry K.W."/>
            <person name="Haridas S."/>
            <person name="Chen C."/>
            <person name="Bauer D."/>
            <person name="Andreopoulos W."/>
            <person name="Pangilinan J."/>
            <person name="LaButti K."/>
            <person name="Riley R."/>
            <person name="Lipzen A."/>
            <person name="Clum A."/>
            <person name="Drula E."/>
            <person name="Henrissat B."/>
            <person name="Kohler A."/>
            <person name="Grigoriev I.V."/>
            <person name="Martin F.M."/>
            <person name="Hacquard S."/>
        </authorList>
    </citation>
    <scope>NUCLEOTIDE SEQUENCE</scope>
    <source>
        <strain evidence="3">MPI-CAGE-AT-0023</strain>
    </source>
</reference>
<evidence type="ECO:0000313" key="4">
    <source>
        <dbReference type="Proteomes" id="UP000720189"/>
    </source>
</evidence>
<accession>A0A9P9GFT6</accession>
<feature type="compositionally biased region" description="Basic and acidic residues" evidence="1">
    <location>
        <begin position="98"/>
        <end position="107"/>
    </location>
</feature>
<keyword evidence="4" id="KW-1185">Reference proteome</keyword>
<dbReference type="OrthoDB" id="5095449at2759"/>
<dbReference type="AlphaFoldDB" id="A0A9P9GFT6"/>
<feature type="compositionally biased region" description="Acidic residues" evidence="1">
    <location>
        <begin position="25"/>
        <end position="39"/>
    </location>
</feature>
<feature type="domain" description="Myb-like" evidence="2">
    <location>
        <begin position="468"/>
        <end position="517"/>
    </location>
</feature>
<protein>
    <recommendedName>
        <fullName evidence="2">Myb-like domain-containing protein</fullName>
    </recommendedName>
</protein>
<evidence type="ECO:0000259" key="2">
    <source>
        <dbReference type="PROSITE" id="PS50090"/>
    </source>
</evidence>
<organism evidence="3 4">
    <name type="scientific">Fusarium redolens</name>
    <dbReference type="NCBI Taxonomy" id="48865"/>
    <lineage>
        <taxon>Eukaryota</taxon>
        <taxon>Fungi</taxon>
        <taxon>Dikarya</taxon>
        <taxon>Ascomycota</taxon>
        <taxon>Pezizomycotina</taxon>
        <taxon>Sordariomycetes</taxon>
        <taxon>Hypocreomycetidae</taxon>
        <taxon>Hypocreales</taxon>
        <taxon>Nectriaceae</taxon>
        <taxon>Fusarium</taxon>
        <taxon>Fusarium redolens species complex</taxon>
    </lineage>
</organism>
<feature type="region of interest" description="Disordered" evidence="1">
    <location>
        <begin position="443"/>
        <end position="480"/>
    </location>
</feature>
<comment type="caution">
    <text evidence="3">The sequence shown here is derived from an EMBL/GenBank/DDBJ whole genome shotgun (WGS) entry which is preliminary data.</text>
</comment>
<feature type="compositionally biased region" description="Low complexity" evidence="1">
    <location>
        <begin position="355"/>
        <end position="366"/>
    </location>
</feature>
<name>A0A9P9GFT6_FUSRE</name>
<feature type="region of interest" description="Disordered" evidence="1">
    <location>
        <begin position="1"/>
        <end position="108"/>
    </location>
</feature>
<sequence>MTSTTSITLPASPAATNAAIWISDDGSDTEDEDDDEGQAFDDSQSCATSTSISIADHLDSTGTNHGATEPEAAPRVVAAPTVPTAQAEDALASPNEPRGPHRADAERIQQSSCEMNHILTRDISACQDVNFANPPISPESQLCLGVADGQQLHPVPNSEPGNMTIDAISNQGSCQEAQSPLDSPSVCTHYSHTASPVEVAQTPLQDSEAFVSTLGDDSMPGAHTPSPTKLSLESHQEQVLDGANCGPSDAESEASEAESGSPFEAQVSPPSQELPFPHCSRRRPSRALEMVQDKDSDVDTEGSGSEDGLDVPEFVRDEDYCPSPPTDQGHGSGDDSDDEEHHGRKRRKVSRSPHSSVRSTPTSARSSRLRRSTRRTAQLPRGRQTSACGIESPAPSQARPVPSEARTFLARFEEWPLRDVSLKRITEGDKATFQLQFVWTPDLSQPHADRSVSHPKKGRGPAKASPPATRSSGGKWTLEEENKVRTMRQDGCSWAEIQRALPHRSQGTIQVRYSTKLKS</sequence>
<dbReference type="InterPro" id="IPR001005">
    <property type="entry name" value="SANT/Myb"/>
</dbReference>
<dbReference type="RefSeq" id="XP_046045287.1">
    <property type="nucleotide sequence ID" value="XM_046200735.1"/>
</dbReference>
<feature type="region of interest" description="Disordered" evidence="1">
    <location>
        <begin position="161"/>
        <end position="189"/>
    </location>
</feature>
<dbReference type="Proteomes" id="UP000720189">
    <property type="component" value="Unassembled WGS sequence"/>
</dbReference>
<dbReference type="EMBL" id="JAGMUX010000016">
    <property type="protein sequence ID" value="KAH7237157.1"/>
    <property type="molecule type" value="Genomic_DNA"/>
</dbReference>
<proteinExistence type="predicted"/>
<feature type="compositionally biased region" description="Low complexity" evidence="1">
    <location>
        <begin position="67"/>
        <end position="88"/>
    </location>
</feature>
<evidence type="ECO:0000313" key="3">
    <source>
        <dbReference type="EMBL" id="KAH7237157.1"/>
    </source>
</evidence>